<evidence type="ECO:0000313" key="2">
    <source>
        <dbReference type="EMBL" id="MQM06713.1"/>
    </source>
</evidence>
<feature type="compositionally biased region" description="Pro residues" evidence="1">
    <location>
        <begin position="209"/>
        <end position="226"/>
    </location>
</feature>
<sequence length="388" mass="40852">FVESPLNDDDNVEPVAGTGDKGKGVATEIPLHTRKAHRRSKKQKIHVHLKPVIERLKAQGQILCSVQYDISSIFISQSTGVEEMAMVKAVLRGMRNELVSMKQMISNLSDLVRVQISTPAPPAPTSAVPENSSGPSGPVAEEAVRPSGPVGVEESGPSGPKVAEESIQSELAQESGPPGPVGDESGPSRPVESQAEQERAEKTVEKVVPPKPPSSPLQTPAPPSPPSSSTAPPAPATFKQPLPKNISSPTPFPTTSSSSPASSTFIPPPTSEAPPAPSSTGASSSSPSSAGPSIPPPSTSYSFLHPPTPPSFVTIIPEGAQLQVDQFLQHASFGTSSSYKMSLGSDEYANFLEAQRQLHIQRMHITYYVLLCFVITKMGEIDGQSIPI</sequence>
<proteinExistence type="predicted"/>
<evidence type="ECO:0000256" key="1">
    <source>
        <dbReference type="SAM" id="MobiDB-lite"/>
    </source>
</evidence>
<feature type="region of interest" description="Disordered" evidence="1">
    <location>
        <begin position="1"/>
        <end position="25"/>
    </location>
</feature>
<keyword evidence="3" id="KW-1185">Reference proteome</keyword>
<reference evidence="2" key="1">
    <citation type="submission" date="2017-07" db="EMBL/GenBank/DDBJ databases">
        <title>Taro Niue Genome Assembly and Annotation.</title>
        <authorList>
            <person name="Atibalentja N."/>
            <person name="Keating K."/>
            <person name="Fields C.J."/>
        </authorList>
    </citation>
    <scope>NUCLEOTIDE SEQUENCE</scope>
    <source>
        <strain evidence="2">Niue_2</strain>
        <tissue evidence="2">Leaf</tissue>
    </source>
</reference>
<comment type="caution">
    <text evidence="2">The sequence shown here is derived from an EMBL/GenBank/DDBJ whole genome shotgun (WGS) entry which is preliminary data.</text>
</comment>
<feature type="compositionally biased region" description="Basic and acidic residues" evidence="1">
    <location>
        <begin position="196"/>
        <end position="205"/>
    </location>
</feature>
<evidence type="ECO:0000313" key="3">
    <source>
        <dbReference type="Proteomes" id="UP000652761"/>
    </source>
</evidence>
<feature type="compositionally biased region" description="Low complexity" evidence="1">
    <location>
        <begin position="278"/>
        <end position="292"/>
    </location>
</feature>
<protein>
    <submittedName>
        <fullName evidence="2">Uncharacterized protein</fullName>
    </submittedName>
</protein>
<organism evidence="2 3">
    <name type="scientific">Colocasia esculenta</name>
    <name type="common">Wild taro</name>
    <name type="synonym">Arum esculentum</name>
    <dbReference type="NCBI Taxonomy" id="4460"/>
    <lineage>
        <taxon>Eukaryota</taxon>
        <taxon>Viridiplantae</taxon>
        <taxon>Streptophyta</taxon>
        <taxon>Embryophyta</taxon>
        <taxon>Tracheophyta</taxon>
        <taxon>Spermatophyta</taxon>
        <taxon>Magnoliopsida</taxon>
        <taxon>Liliopsida</taxon>
        <taxon>Araceae</taxon>
        <taxon>Aroideae</taxon>
        <taxon>Colocasieae</taxon>
        <taxon>Colocasia</taxon>
    </lineage>
</organism>
<feature type="non-terminal residue" evidence="2">
    <location>
        <position position="388"/>
    </location>
</feature>
<feature type="compositionally biased region" description="Pro residues" evidence="1">
    <location>
        <begin position="266"/>
        <end position="277"/>
    </location>
</feature>
<dbReference type="AlphaFoldDB" id="A0A843W6N6"/>
<dbReference type="EMBL" id="NMUH01003693">
    <property type="protein sequence ID" value="MQM06713.1"/>
    <property type="molecule type" value="Genomic_DNA"/>
</dbReference>
<feature type="compositionally biased region" description="Low complexity" evidence="1">
    <location>
        <begin position="246"/>
        <end position="265"/>
    </location>
</feature>
<feature type="region of interest" description="Disordered" evidence="1">
    <location>
        <begin position="117"/>
        <end position="303"/>
    </location>
</feature>
<accession>A0A843W6N6</accession>
<name>A0A843W6N6_COLES</name>
<feature type="compositionally biased region" description="Acidic residues" evidence="1">
    <location>
        <begin position="1"/>
        <end position="12"/>
    </location>
</feature>
<dbReference type="Proteomes" id="UP000652761">
    <property type="component" value="Unassembled WGS sequence"/>
</dbReference>
<feature type="non-terminal residue" evidence="2">
    <location>
        <position position="1"/>
    </location>
</feature>
<dbReference type="OrthoDB" id="6768573at2759"/>
<gene>
    <name evidence="2" type="ORF">Taro_039541</name>
</gene>